<evidence type="ECO:0000313" key="3">
    <source>
        <dbReference type="Proteomes" id="UP000823388"/>
    </source>
</evidence>
<feature type="compositionally biased region" description="Low complexity" evidence="1">
    <location>
        <begin position="95"/>
        <end position="105"/>
    </location>
</feature>
<keyword evidence="3" id="KW-1185">Reference proteome</keyword>
<dbReference type="EMBL" id="CM029039">
    <property type="protein sequence ID" value="KAG2644661.1"/>
    <property type="molecule type" value="Genomic_DNA"/>
</dbReference>
<evidence type="ECO:0000313" key="2">
    <source>
        <dbReference type="EMBL" id="KAG2644661.1"/>
    </source>
</evidence>
<sequence length="145" mass="15023">MSIPHPGIFFPSPHPNFFLPSDEDLTVVDLPCTVHLQPPTSSFLSTGAPAAALLPQSAAGAGLRRDPPAAAAATWPSSPLPQPDPTGLLHRPVDGAAAAGLTAPPRARHHHRVGLPPPAFLLSPAMEIAGAQTQTRNPNPTRTLT</sequence>
<organism evidence="2 3">
    <name type="scientific">Panicum virgatum</name>
    <name type="common">Blackwell switchgrass</name>
    <dbReference type="NCBI Taxonomy" id="38727"/>
    <lineage>
        <taxon>Eukaryota</taxon>
        <taxon>Viridiplantae</taxon>
        <taxon>Streptophyta</taxon>
        <taxon>Embryophyta</taxon>
        <taxon>Tracheophyta</taxon>
        <taxon>Spermatophyta</taxon>
        <taxon>Magnoliopsida</taxon>
        <taxon>Liliopsida</taxon>
        <taxon>Poales</taxon>
        <taxon>Poaceae</taxon>
        <taxon>PACMAD clade</taxon>
        <taxon>Panicoideae</taxon>
        <taxon>Panicodae</taxon>
        <taxon>Paniceae</taxon>
        <taxon>Panicinae</taxon>
        <taxon>Panicum</taxon>
        <taxon>Panicum sect. Hiantes</taxon>
    </lineage>
</organism>
<gene>
    <name evidence="2" type="ORF">PVAP13_2KG375681</name>
</gene>
<feature type="region of interest" description="Disordered" evidence="1">
    <location>
        <begin position="58"/>
        <end position="114"/>
    </location>
</feature>
<dbReference type="Proteomes" id="UP000823388">
    <property type="component" value="Chromosome 2K"/>
</dbReference>
<proteinExistence type="predicted"/>
<reference evidence="2" key="1">
    <citation type="submission" date="2020-05" db="EMBL/GenBank/DDBJ databases">
        <title>WGS assembly of Panicum virgatum.</title>
        <authorList>
            <person name="Lovell J.T."/>
            <person name="Jenkins J."/>
            <person name="Shu S."/>
            <person name="Juenger T.E."/>
            <person name="Schmutz J."/>
        </authorList>
    </citation>
    <scope>NUCLEOTIDE SEQUENCE</scope>
    <source>
        <strain evidence="2">AP13</strain>
    </source>
</reference>
<comment type="caution">
    <text evidence="2">The sequence shown here is derived from an EMBL/GenBank/DDBJ whole genome shotgun (WGS) entry which is preliminary data.</text>
</comment>
<evidence type="ECO:0000256" key="1">
    <source>
        <dbReference type="SAM" id="MobiDB-lite"/>
    </source>
</evidence>
<accession>A0A8T0W5S7</accession>
<feature type="compositionally biased region" description="Low complexity" evidence="1">
    <location>
        <begin position="58"/>
        <end position="77"/>
    </location>
</feature>
<protein>
    <submittedName>
        <fullName evidence="2">Uncharacterized protein</fullName>
    </submittedName>
</protein>
<dbReference type="AlphaFoldDB" id="A0A8T0W5S7"/>
<name>A0A8T0W5S7_PANVG</name>